<dbReference type="CDD" id="cd06124">
    <property type="entry name" value="cupin_NimR-like_N"/>
    <property type="match status" value="1"/>
</dbReference>
<keyword evidence="2" id="KW-0805">Transcription regulation</keyword>
<reference evidence="7 8" key="1">
    <citation type="submission" date="2020-06" db="EMBL/GenBank/DDBJ databases">
        <title>Acidovorax antarctica sp. nov., isolated from Corinth ice sheet soil, Antarctic Fields Peninsula.</title>
        <authorList>
            <person name="Xu Q."/>
            <person name="Peng F."/>
        </authorList>
    </citation>
    <scope>NUCLEOTIDE SEQUENCE [LARGE SCALE GENOMIC DNA]</scope>
    <source>
        <strain evidence="7 8">16-35-5</strain>
        <plasmid evidence="7 8">unnamed1</plasmid>
    </source>
</reference>
<keyword evidence="3" id="KW-0238">DNA-binding</keyword>
<dbReference type="InterPro" id="IPR009057">
    <property type="entry name" value="Homeodomain-like_sf"/>
</dbReference>
<sequence>MRLQSVLRHLVHNICKTDMLHTPQTTPHPQELAQVENSDALVACRATDYPAGWEIPPHLHTKHQLLHALQGVMVVQAEAGQWVLPPSRGLWMPAGMTHALRCIGEVQMRSLYVQPDATPQRFAGCQVVGISPLLRELIRAAVDVRPPTAPDSRDARLLRLLLDELHALPVLPLHLPMPTDARVLALCRRLLQRLDDSSTLADWAQQLGVDGKTIQRLLTAQTGMTFGRWRQQARLLRALELLAGGAKVIDVALALGYDSPGAFTTMFRKHFGQAPSQFFDDR</sequence>
<dbReference type="PANTHER" id="PTHR11019:SF159">
    <property type="entry name" value="TRANSCRIPTIONAL REGULATOR-RELATED"/>
    <property type="match status" value="1"/>
</dbReference>
<feature type="domain" description="HTH araC/xylS-type" evidence="6">
    <location>
        <begin position="184"/>
        <end position="281"/>
    </location>
</feature>
<dbReference type="AlphaFoldDB" id="A0A6N1X7H8"/>
<evidence type="ECO:0000313" key="7">
    <source>
        <dbReference type="EMBL" id="QKV55287.1"/>
    </source>
</evidence>
<dbReference type="GO" id="GO:0043565">
    <property type="term" value="F:sequence-specific DNA binding"/>
    <property type="evidence" value="ECO:0007669"/>
    <property type="project" value="InterPro"/>
</dbReference>
<keyword evidence="7" id="KW-0614">Plasmid</keyword>
<dbReference type="Pfam" id="PF12833">
    <property type="entry name" value="HTH_18"/>
    <property type="match status" value="1"/>
</dbReference>
<protein>
    <submittedName>
        <fullName evidence="7">Helix-turn-helix transcriptional regulator</fullName>
    </submittedName>
</protein>
<dbReference type="SMART" id="SM00342">
    <property type="entry name" value="HTH_ARAC"/>
    <property type="match status" value="1"/>
</dbReference>
<dbReference type="PRINTS" id="PR00032">
    <property type="entry name" value="HTHARAC"/>
</dbReference>
<keyword evidence="4" id="KW-0010">Activator</keyword>
<dbReference type="InterPro" id="IPR014710">
    <property type="entry name" value="RmlC-like_jellyroll"/>
</dbReference>
<dbReference type="SUPFAM" id="SSF46689">
    <property type="entry name" value="Homeodomain-like"/>
    <property type="match status" value="1"/>
</dbReference>
<organism evidence="7 8">
    <name type="scientific">Comamonas antarctica</name>
    <dbReference type="NCBI Taxonomy" id="2743470"/>
    <lineage>
        <taxon>Bacteria</taxon>
        <taxon>Pseudomonadati</taxon>
        <taxon>Pseudomonadota</taxon>
        <taxon>Betaproteobacteria</taxon>
        <taxon>Burkholderiales</taxon>
        <taxon>Comamonadaceae</taxon>
        <taxon>Comamonas</taxon>
    </lineage>
</organism>
<dbReference type="Gene3D" id="1.10.10.60">
    <property type="entry name" value="Homeodomain-like"/>
    <property type="match status" value="2"/>
</dbReference>
<keyword evidence="1" id="KW-0678">Repressor</keyword>
<dbReference type="GO" id="GO:0003700">
    <property type="term" value="F:DNA-binding transcription factor activity"/>
    <property type="evidence" value="ECO:0007669"/>
    <property type="project" value="InterPro"/>
</dbReference>
<dbReference type="PANTHER" id="PTHR11019">
    <property type="entry name" value="HTH-TYPE TRANSCRIPTIONAL REGULATOR NIMR"/>
    <property type="match status" value="1"/>
</dbReference>
<dbReference type="Pfam" id="PF02311">
    <property type="entry name" value="AraC_binding"/>
    <property type="match status" value="1"/>
</dbReference>
<evidence type="ECO:0000259" key="6">
    <source>
        <dbReference type="PROSITE" id="PS01124"/>
    </source>
</evidence>
<dbReference type="InterPro" id="IPR020449">
    <property type="entry name" value="Tscrpt_reg_AraC-type_HTH"/>
</dbReference>
<name>A0A6N1X7H8_9BURK</name>
<dbReference type="InterPro" id="IPR018062">
    <property type="entry name" value="HTH_AraC-typ_CS"/>
</dbReference>
<dbReference type="PROSITE" id="PS00041">
    <property type="entry name" value="HTH_ARAC_FAMILY_1"/>
    <property type="match status" value="1"/>
</dbReference>
<evidence type="ECO:0000256" key="1">
    <source>
        <dbReference type="ARBA" id="ARBA00022491"/>
    </source>
</evidence>
<dbReference type="InterPro" id="IPR011051">
    <property type="entry name" value="RmlC_Cupin_sf"/>
</dbReference>
<gene>
    <name evidence="7" type="ORF">HUK68_20355</name>
</gene>
<dbReference type="Gene3D" id="2.60.120.10">
    <property type="entry name" value="Jelly Rolls"/>
    <property type="match status" value="1"/>
</dbReference>
<evidence type="ECO:0000256" key="5">
    <source>
        <dbReference type="ARBA" id="ARBA00023163"/>
    </source>
</evidence>
<evidence type="ECO:0000256" key="2">
    <source>
        <dbReference type="ARBA" id="ARBA00023015"/>
    </source>
</evidence>
<accession>A0A6N1X7H8</accession>
<evidence type="ECO:0000313" key="8">
    <source>
        <dbReference type="Proteomes" id="UP000509579"/>
    </source>
</evidence>
<dbReference type="FunFam" id="1.10.10.60:FF:000132">
    <property type="entry name" value="AraC family transcriptional regulator"/>
    <property type="match status" value="1"/>
</dbReference>
<keyword evidence="5" id="KW-0804">Transcription</keyword>
<evidence type="ECO:0000256" key="4">
    <source>
        <dbReference type="ARBA" id="ARBA00023159"/>
    </source>
</evidence>
<dbReference type="InterPro" id="IPR018060">
    <property type="entry name" value="HTH_AraC"/>
</dbReference>
<dbReference type="PROSITE" id="PS01124">
    <property type="entry name" value="HTH_ARAC_FAMILY_2"/>
    <property type="match status" value="1"/>
</dbReference>
<dbReference type="SUPFAM" id="SSF51182">
    <property type="entry name" value="RmlC-like cupins"/>
    <property type="match status" value="1"/>
</dbReference>
<proteinExistence type="predicted"/>
<dbReference type="KEGG" id="aant:HUK68_20355"/>
<keyword evidence="8" id="KW-1185">Reference proteome</keyword>
<geneLocation type="plasmid" evidence="7 8">
    <name>unnamed1</name>
</geneLocation>
<dbReference type="Proteomes" id="UP000509579">
    <property type="component" value="Plasmid unnamed1"/>
</dbReference>
<dbReference type="EMBL" id="CP054841">
    <property type="protein sequence ID" value="QKV55287.1"/>
    <property type="molecule type" value="Genomic_DNA"/>
</dbReference>
<dbReference type="InterPro" id="IPR003313">
    <property type="entry name" value="AraC-bd"/>
</dbReference>
<evidence type="ECO:0000256" key="3">
    <source>
        <dbReference type="ARBA" id="ARBA00023125"/>
    </source>
</evidence>